<dbReference type="InterPro" id="IPR005770">
    <property type="entry name" value="PhnD"/>
</dbReference>
<dbReference type="EMBL" id="FNBU01000001">
    <property type="protein sequence ID" value="SDF02825.1"/>
    <property type="molecule type" value="Genomic_DNA"/>
</dbReference>
<evidence type="ECO:0000256" key="1">
    <source>
        <dbReference type="ARBA" id="ARBA00007162"/>
    </source>
</evidence>
<dbReference type="SUPFAM" id="SSF53850">
    <property type="entry name" value="Periplasmic binding protein-like II"/>
    <property type="match status" value="1"/>
</dbReference>
<keyword evidence="2 3" id="KW-0732">Signal</keyword>
<dbReference type="Gene3D" id="3.40.190.10">
    <property type="entry name" value="Periplasmic binding protein-like II"/>
    <property type="match status" value="2"/>
</dbReference>
<organism evidence="4 5">
    <name type="scientific">Sporolituus thermophilus DSM 23256</name>
    <dbReference type="NCBI Taxonomy" id="1123285"/>
    <lineage>
        <taxon>Bacteria</taxon>
        <taxon>Bacillati</taxon>
        <taxon>Bacillota</taxon>
        <taxon>Negativicutes</taxon>
        <taxon>Selenomonadales</taxon>
        <taxon>Sporomusaceae</taxon>
        <taxon>Sporolituus</taxon>
    </lineage>
</organism>
<protein>
    <submittedName>
        <fullName evidence="4">Phosphonate transport system substrate-binding protein</fullName>
    </submittedName>
</protein>
<dbReference type="CDD" id="cd13571">
    <property type="entry name" value="PBP2_PnhD_1"/>
    <property type="match status" value="1"/>
</dbReference>
<dbReference type="STRING" id="1123285.SAMN05660235_00213"/>
<evidence type="ECO:0000256" key="2">
    <source>
        <dbReference type="ARBA" id="ARBA00022729"/>
    </source>
</evidence>
<comment type="similarity">
    <text evidence="1">Belongs to the phosphate/phosphite/phosphonate binding protein family.</text>
</comment>
<proteinExistence type="inferred from homology"/>
<dbReference type="RefSeq" id="WP_093687255.1">
    <property type="nucleotide sequence ID" value="NZ_FNBU01000001.1"/>
</dbReference>
<evidence type="ECO:0000313" key="5">
    <source>
        <dbReference type="Proteomes" id="UP000243333"/>
    </source>
</evidence>
<dbReference type="PANTHER" id="PTHR35841">
    <property type="entry name" value="PHOSPHONATES-BINDING PERIPLASMIC PROTEIN"/>
    <property type="match status" value="1"/>
</dbReference>
<reference evidence="5" key="1">
    <citation type="submission" date="2016-10" db="EMBL/GenBank/DDBJ databases">
        <authorList>
            <person name="Varghese N."/>
            <person name="Submissions S."/>
        </authorList>
    </citation>
    <scope>NUCLEOTIDE SEQUENCE [LARGE SCALE GENOMIC DNA]</scope>
    <source>
        <strain evidence="5">DSM 23256</strain>
    </source>
</reference>
<dbReference type="Pfam" id="PF12974">
    <property type="entry name" value="Phosphonate-bd"/>
    <property type="match status" value="1"/>
</dbReference>
<dbReference type="GO" id="GO:0043190">
    <property type="term" value="C:ATP-binding cassette (ABC) transporter complex"/>
    <property type="evidence" value="ECO:0007669"/>
    <property type="project" value="InterPro"/>
</dbReference>
<dbReference type="PANTHER" id="PTHR35841:SF1">
    <property type="entry name" value="PHOSPHONATES-BINDING PERIPLASMIC PROTEIN"/>
    <property type="match status" value="1"/>
</dbReference>
<accession>A0A1G7HQU7</accession>
<dbReference type="NCBIfam" id="TIGR01098">
    <property type="entry name" value="3A0109s03R"/>
    <property type="match status" value="1"/>
</dbReference>
<gene>
    <name evidence="4" type="ORF">SAMN05660235_00213</name>
</gene>
<evidence type="ECO:0000256" key="3">
    <source>
        <dbReference type="SAM" id="SignalP"/>
    </source>
</evidence>
<evidence type="ECO:0000313" key="4">
    <source>
        <dbReference type="EMBL" id="SDF02825.1"/>
    </source>
</evidence>
<dbReference type="GO" id="GO:0055085">
    <property type="term" value="P:transmembrane transport"/>
    <property type="evidence" value="ECO:0007669"/>
    <property type="project" value="InterPro"/>
</dbReference>
<dbReference type="AlphaFoldDB" id="A0A1G7HQU7"/>
<sequence length="308" mass="33903">MRKVLMAIWIALLPVLATGCAATQPAVTVRLGDPDPAVTIKNKQIVEGPVLRVAVSSILSPKETLTVYQPLLDYLSGQLGYPVVLLQRRTYREVNDLLQNGGADVAFVCSGGYVAGSQMFGMEILAQPEVNGRNTYQSYIIVQAENAARNIFALQGKTFAFTDPMSFSGRIAPVYMLVSRGFDSDNFFSRTFYTYSHDNSIRAVADGIVEAAAVDSMVYDRAALQNQELAQRVKVIDRSPLVGNPPVVAGPHTDERLKNRLRALLLAMHEDKAGKAALKSLGYDRFVQPDEATYVELKSIWLMVRNKL</sequence>
<dbReference type="OrthoDB" id="9781943at2"/>
<feature type="chain" id="PRO_5017222944" evidence="3">
    <location>
        <begin position="22"/>
        <end position="308"/>
    </location>
</feature>
<keyword evidence="5" id="KW-1185">Reference proteome</keyword>
<name>A0A1G7HQU7_9FIRM</name>
<dbReference type="Proteomes" id="UP000243333">
    <property type="component" value="Unassembled WGS sequence"/>
</dbReference>
<dbReference type="PROSITE" id="PS51257">
    <property type="entry name" value="PROKAR_LIPOPROTEIN"/>
    <property type="match status" value="1"/>
</dbReference>
<feature type="signal peptide" evidence="3">
    <location>
        <begin position="1"/>
        <end position="21"/>
    </location>
</feature>